<name>A0ABX1RCM7_9PSEU</name>
<dbReference type="PANTHER" id="PTHR24421">
    <property type="entry name" value="NITRATE/NITRITE SENSOR PROTEIN NARX-RELATED"/>
    <property type="match status" value="1"/>
</dbReference>
<feature type="transmembrane region" description="Helical" evidence="9">
    <location>
        <begin position="103"/>
        <end position="127"/>
    </location>
</feature>
<dbReference type="CDD" id="cd16917">
    <property type="entry name" value="HATPase_UhpB-NarQ-NarX-like"/>
    <property type="match status" value="1"/>
</dbReference>
<evidence type="ECO:0000313" key="11">
    <source>
        <dbReference type="EMBL" id="NMH77194.1"/>
    </source>
</evidence>
<keyword evidence="7" id="KW-0067">ATP-binding</keyword>
<dbReference type="InterPro" id="IPR036890">
    <property type="entry name" value="HATPase_C_sf"/>
</dbReference>
<keyword evidence="9" id="KW-1133">Transmembrane helix</keyword>
<evidence type="ECO:0000256" key="5">
    <source>
        <dbReference type="ARBA" id="ARBA00022741"/>
    </source>
</evidence>
<dbReference type="Pfam" id="PF07730">
    <property type="entry name" value="HisKA_3"/>
    <property type="match status" value="1"/>
</dbReference>
<feature type="transmembrane region" description="Helical" evidence="9">
    <location>
        <begin position="12"/>
        <end position="31"/>
    </location>
</feature>
<dbReference type="Gene3D" id="3.30.565.10">
    <property type="entry name" value="Histidine kinase-like ATPase, C-terminal domain"/>
    <property type="match status" value="1"/>
</dbReference>
<evidence type="ECO:0000256" key="9">
    <source>
        <dbReference type="SAM" id="Phobius"/>
    </source>
</evidence>
<gene>
    <name evidence="11" type="ORF">HF577_08825</name>
</gene>
<protein>
    <recommendedName>
        <fullName evidence="2">histidine kinase</fullName>
        <ecNumber evidence="2">2.7.13.3</ecNumber>
    </recommendedName>
</protein>
<keyword evidence="12" id="KW-1185">Reference proteome</keyword>
<dbReference type="Proteomes" id="UP001296706">
    <property type="component" value="Unassembled WGS sequence"/>
</dbReference>
<evidence type="ECO:0000256" key="8">
    <source>
        <dbReference type="ARBA" id="ARBA00023012"/>
    </source>
</evidence>
<dbReference type="InterPro" id="IPR011712">
    <property type="entry name" value="Sig_transdc_His_kin_sub3_dim/P"/>
</dbReference>
<feature type="transmembrane region" description="Helical" evidence="9">
    <location>
        <begin position="43"/>
        <end position="62"/>
    </location>
</feature>
<evidence type="ECO:0000256" key="6">
    <source>
        <dbReference type="ARBA" id="ARBA00022777"/>
    </source>
</evidence>
<keyword evidence="5" id="KW-0547">Nucleotide-binding</keyword>
<evidence type="ECO:0000256" key="2">
    <source>
        <dbReference type="ARBA" id="ARBA00012438"/>
    </source>
</evidence>
<dbReference type="EC" id="2.7.13.3" evidence="2"/>
<reference evidence="11 12" key="1">
    <citation type="submission" date="2020-04" db="EMBL/GenBank/DDBJ databases">
        <authorList>
            <person name="Klaysubun C."/>
            <person name="Duangmal K."/>
            <person name="Lipun K."/>
        </authorList>
    </citation>
    <scope>NUCLEOTIDE SEQUENCE [LARGE SCALE GENOMIC DNA]</scope>
    <source>
        <strain evidence="11 12">JCM 11839</strain>
    </source>
</reference>
<dbReference type="InterPro" id="IPR050482">
    <property type="entry name" value="Sensor_HK_TwoCompSys"/>
</dbReference>
<evidence type="ECO:0000256" key="1">
    <source>
        <dbReference type="ARBA" id="ARBA00000085"/>
    </source>
</evidence>
<comment type="caution">
    <text evidence="11">The sequence shown here is derived from an EMBL/GenBank/DDBJ whole genome shotgun (WGS) entry which is preliminary data.</text>
</comment>
<evidence type="ECO:0000313" key="12">
    <source>
        <dbReference type="Proteomes" id="UP001296706"/>
    </source>
</evidence>
<evidence type="ECO:0000259" key="10">
    <source>
        <dbReference type="Pfam" id="PF07730"/>
    </source>
</evidence>
<evidence type="ECO:0000256" key="3">
    <source>
        <dbReference type="ARBA" id="ARBA00022553"/>
    </source>
</evidence>
<dbReference type="SUPFAM" id="SSF55874">
    <property type="entry name" value="ATPase domain of HSP90 chaperone/DNA topoisomerase II/histidine kinase"/>
    <property type="match status" value="1"/>
</dbReference>
<keyword evidence="4" id="KW-0808">Transferase</keyword>
<dbReference type="PANTHER" id="PTHR24421:SF10">
    <property type="entry name" value="NITRATE_NITRITE SENSOR PROTEIN NARQ"/>
    <property type="match status" value="1"/>
</dbReference>
<feature type="transmembrane region" description="Helical" evidence="9">
    <location>
        <begin position="147"/>
        <end position="171"/>
    </location>
</feature>
<comment type="catalytic activity">
    <reaction evidence="1">
        <text>ATP + protein L-histidine = ADP + protein N-phospho-L-histidine.</text>
        <dbReference type="EC" id="2.7.13.3"/>
    </reaction>
</comment>
<keyword evidence="8" id="KW-0902">Two-component regulatory system</keyword>
<keyword evidence="9" id="KW-0812">Transmembrane</keyword>
<evidence type="ECO:0000256" key="4">
    <source>
        <dbReference type="ARBA" id="ARBA00022679"/>
    </source>
</evidence>
<organism evidence="11 12">
    <name type="scientific">Pseudonocardia xinjiangensis</name>
    <dbReference type="NCBI Taxonomy" id="75289"/>
    <lineage>
        <taxon>Bacteria</taxon>
        <taxon>Bacillati</taxon>
        <taxon>Actinomycetota</taxon>
        <taxon>Actinomycetes</taxon>
        <taxon>Pseudonocardiales</taxon>
        <taxon>Pseudonocardiaceae</taxon>
        <taxon>Pseudonocardia</taxon>
    </lineage>
</organism>
<keyword evidence="9" id="KW-0472">Membrane</keyword>
<dbReference type="Gene3D" id="1.20.5.1930">
    <property type="match status" value="1"/>
</dbReference>
<keyword evidence="3" id="KW-0597">Phosphoprotein</keyword>
<keyword evidence="6" id="KW-0418">Kinase</keyword>
<proteinExistence type="predicted"/>
<feature type="domain" description="Signal transduction histidine kinase subgroup 3 dimerisation and phosphoacceptor" evidence="10">
    <location>
        <begin position="202"/>
        <end position="265"/>
    </location>
</feature>
<accession>A0ABX1RCM7</accession>
<evidence type="ECO:0000256" key="7">
    <source>
        <dbReference type="ARBA" id="ARBA00022840"/>
    </source>
</evidence>
<dbReference type="RefSeq" id="WP_169395260.1">
    <property type="nucleotide sequence ID" value="NZ_BAAAJH010000054.1"/>
</dbReference>
<sequence length="398" mass="42256">MNWQEVPRRAVYLLIGAAFCLAIAIIVWTFSPALAGPGLPMPALVVALASVPVLTIGLLPGIRDLQVEAARSLLRVDTGLVRPQQLRWEHRWRTAVYTAAHQILGFATGLWVVLAVWVLGALAVVIVRGGQAEFIVRLARPSTPLGWVLTAAGAVGVVAGTVGLVLGAGAVMARAASRLLGPTSTDRLAEVTARLHQETEYRRLSRDLHDGVGHALSGISLHATAGARLLRRDPDVAAESFATIEALAGRALGELDQVLALLRDDEPLRQPEPGLDQLETLVDEHRKLGLDVTFEVAELPVGPLLSTTAYRVCSEALHNAAKHGGPGPVTLRVRPEGDHLVITATNPAGTGAPSRRRGRGLVGLDERVALLGGRFEAGAENAQWRLSAHLPRAVGHRG</sequence>
<dbReference type="EMBL" id="JAAXKY010000019">
    <property type="protein sequence ID" value="NMH77194.1"/>
    <property type="molecule type" value="Genomic_DNA"/>
</dbReference>